<reference evidence="2" key="1">
    <citation type="submission" date="2023-03" db="EMBL/GenBank/DDBJ databases">
        <authorList>
            <person name="Steffen K."/>
            <person name="Cardenas P."/>
        </authorList>
    </citation>
    <scope>NUCLEOTIDE SEQUENCE</scope>
</reference>
<evidence type="ECO:0000256" key="1">
    <source>
        <dbReference type="SAM" id="MobiDB-lite"/>
    </source>
</evidence>
<protein>
    <submittedName>
        <fullName evidence="2">Uncharacterized protein</fullName>
    </submittedName>
</protein>
<proteinExistence type="predicted"/>
<dbReference type="EMBL" id="CASHTH010003569">
    <property type="protein sequence ID" value="CAI8046550.1"/>
    <property type="molecule type" value="Genomic_DNA"/>
</dbReference>
<feature type="non-terminal residue" evidence="2">
    <location>
        <position position="73"/>
    </location>
</feature>
<feature type="compositionally biased region" description="Polar residues" evidence="1">
    <location>
        <begin position="49"/>
        <end position="59"/>
    </location>
</feature>
<gene>
    <name evidence="2" type="ORF">GBAR_LOCUS25752</name>
</gene>
<evidence type="ECO:0000313" key="2">
    <source>
        <dbReference type="EMBL" id="CAI8046550.1"/>
    </source>
</evidence>
<sequence>VLKSDPFFSITNSQWEEDWNTILTPFGAGKRVLETVNSKITDASHLPNGKTNPTINSEITETHHPPISRVGRQ</sequence>
<keyword evidence="3" id="KW-1185">Reference proteome</keyword>
<name>A0AA35TDY5_GEOBA</name>
<dbReference type="Proteomes" id="UP001174909">
    <property type="component" value="Unassembled WGS sequence"/>
</dbReference>
<dbReference type="AlphaFoldDB" id="A0AA35TDY5"/>
<organism evidence="2 3">
    <name type="scientific">Geodia barretti</name>
    <name type="common">Barrett's horny sponge</name>
    <dbReference type="NCBI Taxonomy" id="519541"/>
    <lineage>
        <taxon>Eukaryota</taxon>
        <taxon>Metazoa</taxon>
        <taxon>Porifera</taxon>
        <taxon>Demospongiae</taxon>
        <taxon>Heteroscleromorpha</taxon>
        <taxon>Tetractinellida</taxon>
        <taxon>Astrophorina</taxon>
        <taxon>Geodiidae</taxon>
        <taxon>Geodia</taxon>
    </lineage>
</organism>
<feature type="region of interest" description="Disordered" evidence="1">
    <location>
        <begin position="42"/>
        <end position="73"/>
    </location>
</feature>
<accession>A0AA35TDY5</accession>
<feature type="non-terminal residue" evidence="2">
    <location>
        <position position="1"/>
    </location>
</feature>
<evidence type="ECO:0000313" key="3">
    <source>
        <dbReference type="Proteomes" id="UP001174909"/>
    </source>
</evidence>
<comment type="caution">
    <text evidence="2">The sequence shown here is derived from an EMBL/GenBank/DDBJ whole genome shotgun (WGS) entry which is preliminary data.</text>
</comment>